<dbReference type="Proteomes" id="UP001328107">
    <property type="component" value="Unassembled WGS sequence"/>
</dbReference>
<organism evidence="1 2">
    <name type="scientific">Pristionchus mayeri</name>
    <dbReference type="NCBI Taxonomy" id="1317129"/>
    <lineage>
        <taxon>Eukaryota</taxon>
        <taxon>Metazoa</taxon>
        <taxon>Ecdysozoa</taxon>
        <taxon>Nematoda</taxon>
        <taxon>Chromadorea</taxon>
        <taxon>Rhabditida</taxon>
        <taxon>Rhabditina</taxon>
        <taxon>Diplogasteromorpha</taxon>
        <taxon>Diplogasteroidea</taxon>
        <taxon>Neodiplogasteridae</taxon>
        <taxon>Pristionchus</taxon>
    </lineage>
</organism>
<keyword evidence="2" id="KW-1185">Reference proteome</keyword>
<comment type="caution">
    <text evidence="1">The sequence shown here is derived from an EMBL/GenBank/DDBJ whole genome shotgun (WGS) entry which is preliminary data.</text>
</comment>
<dbReference type="AlphaFoldDB" id="A0AAN5D4I5"/>
<accession>A0AAN5D4I5</accession>
<proteinExistence type="predicted"/>
<name>A0AAN5D4I5_9BILA</name>
<feature type="non-terminal residue" evidence="1">
    <location>
        <position position="1"/>
    </location>
</feature>
<gene>
    <name evidence="1" type="ORF">PMAYCL1PPCAC_26603</name>
</gene>
<evidence type="ECO:0000313" key="1">
    <source>
        <dbReference type="EMBL" id="GMR56408.1"/>
    </source>
</evidence>
<dbReference type="EMBL" id="BTRK01000005">
    <property type="protein sequence ID" value="GMR56408.1"/>
    <property type="molecule type" value="Genomic_DNA"/>
</dbReference>
<protein>
    <submittedName>
        <fullName evidence="1">Uncharacterized protein</fullName>
    </submittedName>
</protein>
<feature type="non-terminal residue" evidence="1">
    <location>
        <position position="76"/>
    </location>
</feature>
<reference evidence="2" key="1">
    <citation type="submission" date="2022-10" db="EMBL/GenBank/DDBJ databases">
        <title>Genome assembly of Pristionchus species.</title>
        <authorList>
            <person name="Yoshida K."/>
            <person name="Sommer R.J."/>
        </authorList>
    </citation>
    <scope>NUCLEOTIDE SEQUENCE [LARGE SCALE GENOMIC DNA]</scope>
    <source>
        <strain evidence="2">RS5460</strain>
    </source>
</reference>
<evidence type="ECO:0000313" key="2">
    <source>
        <dbReference type="Proteomes" id="UP001328107"/>
    </source>
</evidence>
<sequence>LQFLFFTFGLFDPVLDGSSSDSSDTFCKVMFLFFFEAVFVLLLREYFLGAPLPPFGSTLALSPFFLVDTWLSPPVC</sequence>